<gene>
    <name evidence="1" type="ORF">OCL97_05005</name>
</gene>
<proteinExistence type="predicted"/>
<protein>
    <submittedName>
        <fullName evidence="1">Uncharacterized protein</fullName>
    </submittedName>
</protein>
<dbReference type="Proteomes" id="UP001598130">
    <property type="component" value="Unassembled WGS sequence"/>
</dbReference>
<dbReference type="EMBL" id="JAOTJD010000006">
    <property type="protein sequence ID" value="MFD3263326.1"/>
    <property type="molecule type" value="Genomic_DNA"/>
</dbReference>
<comment type="caution">
    <text evidence="1">The sequence shown here is derived from an EMBL/GenBank/DDBJ whole genome shotgun (WGS) entry which is preliminary data.</text>
</comment>
<dbReference type="RefSeq" id="WP_377368141.1">
    <property type="nucleotide sequence ID" value="NZ_JAOTJD010000006.1"/>
</dbReference>
<keyword evidence="2" id="KW-1185">Reference proteome</keyword>
<name>A0ABW6CNL4_9CAUL</name>
<evidence type="ECO:0000313" key="1">
    <source>
        <dbReference type="EMBL" id="MFD3263326.1"/>
    </source>
</evidence>
<sequence length="290" mass="31728">MAALGKFTDSNLAATATITGGAWSLAPLSLANLLSDERFVAAPARCPNCASLANSQFDVALANAATVNFVGFMFHTMSLAAKFRLTGKAPGGTWGSPAFVTDWMDVYGRLYDSAELPWEAENWWLGQVLSSEIDLFRRHRFFSFDEQLVDALRFEFDDVTNPAGFIDLGGVWISSTFSPAVNFERGRDLGFEVRSQQDEGPSGRLFTEERASRRVLNISWQALTTAEARRMFDAGARAGIGKTVVFVPDSDDEAGGVREAFPAVFKTPPPARFNYPTLNPVAATFREILA</sequence>
<organism evidence="1 2">
    <name type="scientific">Phenylobacterium ferrooxidans</name>
    <dbReference type="NCBI Taxonomy" id="2982689"/>
    <lineage>
        <taxon>Bacteria</taxon>
        <taxon>Pseudomonadati</taxon>
        <taxon>Pseudomonadota</taxon>
        <taxon>Alphaproteobacteria</taxon>
        <taxon>Caulobacterales</taxon>
        <taxon>Caulobacteraceae</taxon>
        <taxon>Phenylobacterium</taxon>
    </lineage>
</organism>
<accession>A0ABW6CNL4</accession>
<reference evidence="1 2" key="1">
    <citation type="submission" date="2022-09" db="EMBL/GenBank/DDBJ databases">
        <title>New species of Phenylobacterium.</title>
        <authorList>
            <person name="Mieszkin S."/>
        </authorList>
    </citation>
    <scope>NUCLEOTIDE SEQUENCE [LARGE SCALE GENOMIC DNA]</scope>
    <source>
        <strain evidence="1 2">HK31-G</strain>
    </source>
</reference>
<evidence type="ECO:0000313" key="2">
    <source>
        <dbReference type="Proteomes" id="UP001598130"/>
    </source>
</evidence>